<comment type="caution">
    <text evidence="2">The sequence shown here is derived from an EMBL/GenBank/DDBJ whole genome shotgun (WGS) entry which is preliminary data.</text>
</comment>
<dbReference type="RefSeq" id="WP_123902151.1">
    <property type="nucleotide sequence ID" value="NZ_JAZGZP010000008.1"/>
</dbReference>
<feature type="transmembrane region" description="Helical" evidence="1">
    <location>
        <begin position="57"/>
        <end position="77"/>
    </location>
</feature>
<feature type="transmembrane region" description="Helical" evidence="1">
    <location>
        <begin position="89"/>
        <end position="106"/>
    </location>
</feature>
<evidence type="ECO:0008006" key="4">
    <source>
        <dbReference type="Google" id="ProtNLM"/>
    </source>
</evidence>
<name>A0ABW8P882_9FLAO</name>
<gene>
    <name evidence="2" type="ORF">V3I07_06815</name>
</gene>
<keyword evidence="1" id="KW-0472">Membrane</keyword>
<keyword evidence="1" id="KW-0812">Transmembrane</keyword>
<keyword evidence="1" id="KW-1133">Transmembrane helix</keyword>
<protein>
    <recommendedName>
        <fullName evidence="4">DUF306 domain-containing protein</fullName>
    </recommendedName>
</protein>
<dbReference type="EMBL" id="JAZGZP010000008">
    <property type="protein sequence ID" value="MFK7000603.1"/>
    <property type="molecule type" value="Genomic_DNA"/>
</dbReference>
<dbReference type="Proteomes" id="UP001621706">
    <property type="component" value="Unassembled WGS sequence"/>
</dbReference>
<reference evidence="2 3" key="1">
    <citation type="submission" date="2024-02" db="EMBL/GenBank/DDBJ databases">
        <title>Comparative Genomic Analysis of Flavobacterium Species Causing Columnaris Disease of Freshwater Fish in Thailand: Insights into Virulence and Resistance Mechanisms.</title>
        <authorList>
            <person name="Nguyen D."/>
            <person name="Chokmangmeepisarn P."/>
            <person name="Khianchaikhan K."/>
            <person name="Morishita M."/>
            <person name="Bunnoy A."/>
            <person name="Rodkhum C."/>
        </authorList>
    </citation>
    <scope>NUCLEOTIDE SEQUENCE [LARGE SCALE GENOMIC DNA]</scope>
    <source>
        <strain evidence="2 3">CNRT2201</strain>
    </source>
</reference>
<proteinExistence type="predicted"/>
<evidence type="ECO:0000313" key="3">
    <source>
        <dbReference type="Proteomes" id="UP001621706"/>
    </source>
</evidence>
<organism evidence="2 3">
    <name type="scientific">Flavobacterium oreochromis</name>
    <dbReference type="NCBI Taxonomy" id="2906078"/>
    <lineage>
        <taxon>Bacteria</taxon>
        <taxon>Pseudomonadati</taxon>
        <taxon>Bacteroidota</taxon>
        <taxon>Flavobacteriia</taxon>
        <taxon>Flavobacteriales</taxon>
        <taxon>Flavobacteriaceae</taxon>
        <taxon>Flavobacterium</taxon>
    </lineage>
</organism>
<evidence type="ECO:0000256" key="1">
    <source>
        <dbReference type="SAM" id="Phobius"/>
    </source>
</evidence>
<accession>A0ABW8P882</accession>
<evidence type="ECO:0000313" key="2">
    <source>
        <dbReference type="EMBL" id="MFK7000603.1"/>
    </source>
</evidence>
<keyword evidence="3" id="KW-1185">Reference proteome</keyword>
<sequence length="229" mass="26664">MISERIAKGLISQTNNFSFVLQDRKNLIHVRRSYFFLKEEKSVIYGFLTVEKIASIMFIKFVELFHFVLLIKTSVYICTVNNDFDMKKLYKITILIFFLFSGIIYSKNKEKYELLMKFFFNGATYTTNEGSSITFMKKGTDKYEVTGSSGCQFKIKDLILELVEEEGTKKKYSFSKCKMDFLGGTINNEFAELSYLFKKGGVIYMDQVGDLEIIYEGIGGERKMKFKKK</sequence>